<dbReference type="InterPro" id="IPR009057">
    <property type="entry name" value="Homeodomain-like_sf"/>
</dbReference>
<dbReference type="Gene3D" id="1.10.10.60">
    <property type="entry name" value="Homeodomain-like"/>
    <property type="match status" value="1"/>
</dbReference>
<dbReference type="EMBL" id="CP046904">
    <property type="protein sequence ID" value="QGZ38024.1"/>
    <property type="molecule type" value="Genomic_DNA"/>
</dbReference>
<evidence type="ECO:0000313" key="3">
    <source>
        <dbReference type="Proteomes" id="UP000437862"/>
    </source>
</evidence>
<proteinExistence type="predicted"/>
<sequence>MQTLGSDPTGLRWSGFRGHPKQETIRLEESMTIKPSNTPTEDAAAERQHRSVYTKEFKIAAVARLKDGKQSAESLALELGIRRNQLYKWAKTLEQKGTEGSFNARGRKPASEEDEVVRLRRELANAKQELEILKKFDVYLKRMKR</sequence>
<gene>
    <name evidence="2" type="ORF">GO485_02480</name>
</gene>
<accession>A0ABX6FKD1</accession>
<organism evidence="2 3">
    <name type="scientific">Pseudoduganella flava</name>
    <dbReference type="NCBI Taxonomy" id="871742"/>
    <lineage>
        <taxon>Bacteria</taxon>
        <taxon>Pseudomonadati</taxon>
        <taxon>Pseudomonadota</taxon>
        <taxon>Betaproteobacteria</taxon>
        <taxon>Burkholderiales</taxon>
        <taxon>Oxalobacteraceae</taxon>
        <taxon>Telluria group</taxon>
        <taxon>Pseudoduganella</taxon>
    </lineage>
</organism>
<name>A0ABX6FKD1_9BURK</name>
<dbReference type="InterPro" id="IPR002514">
    <property type="entry name" value="Transposase_8"/>
</dbReference>
<evidence type="ECO:0000256" key="1">
    <source>
        <dbReference type="SAM" id="MobiDB-lite"/>
    </source>
</evidence>
<keyword evidence="3" id="KW-1185">Reference proteome</keyword>
<feature type="region of interest" description="Disordered" evidence="1">
    <location>
        <begin position="1"/>
        <end position="25"/>
    </location>
</feature>
<dbReference type="SUPFAM" id="SSF46689">
    <property type="entry name" value="Homeodomain-like"/>
    <property type="match status" value="1"/>
</dbReference>
<dbReference type="Proteomes" id="UP000437862">
    <property type="component" value="Chromosome"/>
</dbReference>
<reference evidence="2 3" key="1">
    <citation type="submission" date="2019-12" db="EMBL/GenBank/DDBJ databases">
        <title>Draft Genome Sequences of Six Type Strains of the Genus Massilia.</title>
        <authorList>
            <person name="Miess H."/>
            <person name="Frediansyah A."/>
            <person name="Goeker M."/>
            <person name="Gross H."/>
        </authorList>
    </citation>
    <scope>NUCLEOTIDE SEQUENCE [LARGE SCALE GENOMIC DNA]</scope>
    <source>
        <strain evidence="2 3">DSM 26639</strain>
    </source>
</reference>
<protein>
    <submittedName>
        <fullName evidence="2">Transposase</fullName>
    </submittedName>
</protein>
<evidence type="ECO:0000313" key="2">
    <source>
        <dbReference type="EMBL" id="QGZ38024.1"/>
    </source>
</evidence>
<dbReference type="Pfam" id="PF01527">
    <property type="entry name" value="HTH_Tnp_1"/>
    <property type="match status" value="1"/>
</dbReference>